<dbReference type="Proteomes" id="UP001281003">
    <property type="component" value="Unassembled WGS sequence"/>
</dbReference>
<dbReference type="AlphaFoldDB" id="A0AAE0UAL4"/>
<keyword evidence="2" id="KW-1133">Transmembrane helix</keyword>
<feature type="region of interest" description="Disordered" evidence="1">
    <location>
        <begin position="86"/>
        <end position="126"/>
    </location>
</feature>
<evidence type="ECO:0000313" key="4">
    <source>
        <dbReference type="Proteomes" id="UP001281003"/>
    </source>
</evidence>
<keyword evidence="4" id="KW-1185">Reference proteome</keyword>
<dbReference type="EMBL" id="JAUTDP010000009">
    <property type="protein sequence ID" value="KAK3396715.1"/>
    <property type="molecule type" value="Genomic_DNA"/>
</dbReference>
<organism evidence="3 4">
    <name type="scientific">Sordaria brevicollis</name>
    <dbReference type="NCBI Taxonomy" id="83679"/>
    <lineage>
        <taxon>Eukaryota</taxon>
        <taxon>Fungi</taxon>
        <taxon>Dikarya</taxon>
        <taxon>Ascomycota</taxon>
        <taxon>Pezizomycotina</taxon>
        <taxon>Sordariomycetes</taxon>
        <taxon>Sordariomycetidae</taxon>
        <taxon>Sordariales</taxon>
        <taxon>Sordariaceae</taxon>
        <taxon>Sordaria</taxon>
    </lineage>
</organism>
<reference evidence="3" key="2">
    <citation type="submission" date="2023-07" db="EMBL/GenBank/DDBJ databases">
        <authorList>
            <consortium name="Lawrence Berkeley National Laboratory"/>
            <person name="Haridas S."/>
            <person name="Hensen N."/>
            <person name="Bonometti L."/>
            <person name="Westerberg I."/>
            <person name="Brannstrom I.O."/>
            <person name="Guillou S."/>
            <person name="Cros-Aarteil S."/>
            <person name="Calhoun S."/>
            <person name="Kuo A."/>
            <person name="Mondo S."/>
            <person name="Pangilinan J."/>
            <person name="Riley R."/>
            <person name="LaButti K."/>
            <person name="Andreopoulos B."/>
            <person name="Lipzen A."/>
            <person name="Chen C."/>
            <person name="Yanf M."/>
            <person name="Daum C."/>
            <person name="Ng V."/>
            <person name="Clum A."/>
            <person name="Steindorff A."/>
            <person name="Ohm R."/>
            <person name="Martin F."/>
            <person name="Silar P."/>
            <person name="Natvig D."/>
            <person name="Lalanne C."/>
            <person name="Gautier V."/>
            <person name="Ament-velasquez S.L."/>
            <person name="Kruys A."/>
            <person name="Hutchinson M.I."/>
            <person name="Powell A.J."/>
            <person name="Barry K."/>
            <person name="Miller A.N."/>
            <person name="Grigoriev I.V."/>
            <person name="Debuchy R."/>
            <person name="Gladieux P."/>
            <person name="Thoren M.H."/>
            <person name="Johannesson H."/>
        </authorList>
    </citation>
    <scope>NUCLEOTIDE SEQUENCE</scope>
    <source>
        <strain evidence="3">FGSC 1904</strain>
    </source>
</reference>
<proteinExistence type="predicted"/>
<keyword evidence="2" id="KW-0472">Membrane</keyword>
<evidence type="ECO:0000256" key="1">
    <source>
        <dbReference type="SAM" id="MobiDB-lite"/>
    </source>
</evidence>
<evidence type="ECO:0000313" key="3">
    <source>
        <dbReference type="EMBL" id="KAK3396715.1"/>
    </source>
</evidence>
<evidence type="ECO:0000256" key="2">
    <source>
        <dbReference type="SAM" id="Phobius"/>
    </source>
</evidence>
<feature type="compositionally biased region" description="Polar residues" evidence="1">
    <location>
        <begin position="98"/>
        <end position="111"/>
    </location>
</feature>
<comment type="caution">
    <text evidence="3">The sequence shown here is derived from an EMBL/GenBank/DDBJ whole genome shotgun (WGS) entry which is preliminary data.</text>
</comment>
<feature type="transmembrane region" description="Helical" evidence="2">
    <location>
        <begin position="161"/>
        <end position="181"/>
    </location>
</feature>
<name>A0AAE0UAL4_SORBR</name>
<keyword evidence="2" id="KW-0812">Transmembrane</keyword>
<gene>
    <name evidence="3" type="ORF">B0T20DRAFT_418438</name>
</gene>
<sequence length="186" mass="20352">MVQSNGSNFALRNGMLAYFAKLRHSENSESVDPTFNLRELVAEWPDHVAKKQDILRLIDRNSQPDFSPPSVVMQATSTTMLMEPAHPDEEQVDLQSPDDITQGSEPQSNPVSGKEESNASTHDAGSWEIDSLPVEVESFDAISKGSLITGKTSRVGVMPTAFMFLFGVITTVIVQLLWASITGKTV</sequence>
<accession>A0AAE0UAL4</accession>
<protein>
    <submittedName>
        <fullName evidence="3">Uncharacterized protein</fullName>
    </submittedName>
</protein>
<reference evidence="3" key="1">
    <citation type="journal article" date="2023" name="Mol. Phylogenet. Evol.">
        <title>Genome-scale phylogeny and comparative genomics of the fungal order Sordariales.</title>
        <authorList>
            <person name="Hensen N."/>
            <person name="Bonometti L."/>
            <person name="Westerberg I."/>
            <person name="Brannstrom I.O."/>
            <person name="Guillou S."/>
            <person name="Cros-Aarteil S."/>
            <person name="Calhoun S."/>
            <person name="Haridas S."/>
            <person name="Kuo A."/>
            <person name="Mondo S."/>
            <person name="Pangilinan J."/>
            <person name="Riley R."/>
            <person name="LaButti K."/>
            <person name="Andreopoulos B."/>
            <person name="Lipzen A."/>
            <person name="Chen C."/>
            <person name="Yan M."/>
            <person name="Daum C."/>
            <person name="Ng V."/>
            <person name="Clum A."/>
            <person name="Steindorff A."/>
            <person name="Ohm R.A."/>
            <person name="Martin F."/>
            <person name="Silar P."/>
            <person name="Natvig D.O."/>
            <person name="Lalanne C."/>
            <person name="Gautier V."/>
            <person name="Ament-Velasquez S.L."/>
            <person name="Kruys A."/>
            <person name="Hutchinson M.I."/>
            <person name="Powell A.J."/>
            <person name="Barry K."/>
            <person name="Miller A.N."/>
            <person name="Grigoriev I.V."/>
            <person name="Debuchy R."/>
            <person name="Gladieux P."/>
            <person name="Hiltunen Thoren M."/>
            <person name="Johannesson H."/>
        </authorList>
    </citation>
    <scope>NUCLEOTIDE SEQUENCE</scope>
    <source>
        <strain evidence="3">FGSC 1904</strain>
    </source>
</reference>